<dbReference type="PANTHER" id="PTHR36132">
    <property type="entry name" value="TRANSMEMBRANE PROTEIN 221"/>
    <property type="match status" value="1"/>
</dbReference>
<dbReference type="EMBL" id="WHWB01033146">
    <property type="protein sequence ID" value="KAJ7421722.1"/>
    <property type="molecule type" value="Genomic_DNA"/>
</dbReference>
<feature type="transmembrane region" description="Helical" evidence="1">
    <location>
        <begin position="57"/>
        <end position="82"/>
    </location>
</feature>
<gene>
    <name evidence="2" type="ORF">WISP_41334</name>
</gene>
<proteinExistence type="predicted"/>
<dbReference type="PANTHER" id="PTHR36132:SF1">
    <property type="entry name" value="TRANSMEMBRANE PROTEIN 221"/>
    <property type="match status" value="1"/>
</dbReference>
<name>A0ABQ9DGR1_9PASS</name>
<evidence type="ECO:0000313" key="3">
    <source>
        <dbReference type="Proteomes" id="UP001145742"/>
    </source>
</evidence>
<dbReference type="Proteomes" id="UP001145742">
    <property type="component" value="Unassembled WGS sequence"/>
</dbReference>
<protein>
    <submittedName>
        <fullName evidence="2">Uncharacterized protein</fullName>
    </submittedName>
</protein>
<reference evidence="2" key="1">
    <citation type="submission" date="2019-10" db="EMBL/GenBank/DDBJ databases">
        <authorList>
            <person name="Soares A.E.R."/>
            <person name="Aleixo A."/>
            <person name="Schneider P."/>
            <person name="Miyaki C.Y."/>
            <person name="Schneider M.P."/>
            <person name="Mello C."/>
            <person name="Vasconcelos A.T.R."/>
        </authorList>
    </citation>
    <scope>NUCLEOTIDE SEQUENCE</scope>
    <source>
        <tissue evidence="2">Muscle</tissue>
    </source>
</reference>
<dbReference type="Pfam" id="PF15038">
    <property type="entry name" value="Jiraiya"/>
    <property type="match status" value="1"/>
</dbReference>
<keyword evidence="3" id="KW-1185">Reference proteome</keyword>
<dbReference type="InterPro" id="IPR053101">
    <property type="entry name" value="TM221"/>
</dbReference>
<sequence>MPAPYQQRALTVLLLFGVLSAAMALLSSNLLFQLPFWSGGHGAGDVPGWATRVMVPVAAAFAALCLVFNLSCLLLCLLHGYFSTELCQGQPRRDR</sequence>
<organism evidence="2 3">
    <name type="scientific">Willisornis vidua</name>
    <name type="common">Xingu scale-backed antbird</name>
    <dbReference type="NCBI Taxonomy" id="1566151"/>
    <lineage>
        <taxon>Eukaryota</taxon>
        <taxon>Metazoa</taxon>
        <taxon>Chordata</taxon>
        <taxon>Craniata</taxon>
        <taxon>Vertebrata</taxon>
        <taxon>Euteleostomi</taxon>
        <taxon>Archelosauria</taxon>
        <taxon>Archosauria</taxon>
        <taxon>Dinosauria</taxon>
        <taxon>Saurischia</taxon>
        <taxon>Theropoda</taxon>
        <taxon>Coelurosauria</taxon>
        <taxon>Aves</taxon>
        <taxon>Neognathae</taxon>
        <taxon>Neoaves</taxon>
        <taxon>Telluraves</taxon>
        <taxon>Australaves</taxon>
        <taxon>Passeriformes</taxon>
        <taxon>Thamnophilidae</taxon>
        <taxon>Willisornis</taxon>
    </lineage>
</organism>
<evidence type="ECO:0000256" key="1">
    <source>
        <dbReference type="SAM" id="Phobius"/>
    </source>
</evidence>
<accession>A0ABQ9DGR1</accession>
<keyword evidence="1" id="KW-0472">Membrane</keyword>
<keyword evidence="1" id="KW-0812">Transmembrane</keyword>
<keyword evidence="1" id="KW-1133">Transmembrane helix</keyword>
<dbReference type="InterPro" id="IPR029201">
    <property type="entry name" value="Jiraiya"/>
</dbReference>
<evidence type="ECO:0000313" key="2">
    <source>
        <dbReference type="EMBL" id="KAJ7421722.1"/>
    </source>
</evidence>
<comment type="caution">
    <text evidence="2">The sequence shown here is derived from an EMBL/GenBank/DDBJ whole genome shotgun (WGS) entry which is preliminary data.</text>
</comment>